<name>A0ABY6Q4E4_9GAMM</name>
<feature type="domain" description="Nucleoside transporter/FeoB GTPase Gate" evidence="10">
    <location>
        <begin position="91"/>
        <end position="188"/>
    </location>
</feature>
<comment type="caution">
    <text evidence="7">Lacks conserved residue(s) required for the propagation of feature annotation.</text>
</comment>
<dbReference type="InterPro" id="IPR018270">
    <property type="entry name" value="C_nuclsd_transpt_met_bac"/>
</dbReference>
<dbReference type="InterPro" id="IPR011657">
    <property type="entry name" value="CNT_C_dom"/>
</dbReference>
<reference evidence="11 12" key="1">
    <citation type="submission" date="2019-02" db="EMBL/GenBank/DDBJ databases">
        <title>Halieaceae_genomes.</title>
        <authorList>
            <person name="Li S.-H."/>
        </authorList>
    </citation>
    <scope>NUCLEOTIDE SEQUENCE [LARGE SCALE GENOMIC DNA]</scope>
    <source>
        <strain evidence="11 12">JH123</strain>
    </source>
</reference>
<keyword evidence="12" id="KW-1185">Reference proteome</keyword>
<gene>
    <name evidence="11" type="ORF">E0F26_05045</name>
</gene>
<evidence type="ECO:0000256" key="4">
    <source>
        <dbReference type="ARBA" id="ARBA00022692"/>
    </source>
</evidence>
<feature type="transmembrane region" description="Helical" evidence="7">
    <location>
        <begin position="343"/>
        <end position="369"/>
    </location>
</feature>
<evidence type="ECO:0000256" key="7">
    <source>
        <dbReference type="RuleBase" id="RU362018"/>
    </source>
</evidence>
<feature type="transmembrane region" description="Helical" evidence="7">
    <location>
        <begin position="288"/>
        <end position="307"/>
    </location>
</feature>
<dbReference type="PANTHER" id="PTHR10590:SF4">
    <property type="entry name" value="SOLUTE CARRIER FAMILY 28 MEMBER 3"/>
    <property type="match status" value="1"/>
</dbReference>
<feature type="domain" description="Concentrative nucleoside transporter N-terminal" evidence="8">
    <location>
        <begin position="5"/>
        <end position="78"/>
    </location>
</feature>
<dbReference type="EMBL" id="CP036501">
    <property type="protein sequence ID" value="UZP74147.1"/>
    <property type="molecule type" value="Genomic_DNA"/>
</dbReference>
<feature type="transmembrane region" description="Helical" evidence="7">
    <location>
        <begin position="29"/>
        <end position="48"/>
    </location>
</feature>
<evidence type="ECO:0000256" key="6">
    <source>
        <dbReference type="ARBA" id="ARBA00023136"/>
    </source>
</evidence>
<dbReference type="Proteomes" id="UP001317963">
    <property type="component" value="Chromosome"/>
</dbReference>
<dbReference type="InterPro" id="IPR002668">
    <property type="entry name" value="CNT_N_dom"/>
</dbReference>
<sequence>MHSVFGMLVIVAFAYTVSSSREHIAWRTVGIAFVIQFAIGGLALFTSWGNRALSAAADATGALLSYSRAGIDFMFGQLAAYDGPIGFVFAVNVLPVVVFFSAFIAVMYHLGVMMWIVRFLGGGLRRLLGTSHAESMSAAANIFVGQAEAPLVVKPFIPTMTRSELFAVMVGGLSTIAGSVMAGYVALGIPLEYLVTASFMAAPGGLMMAKLIEPETDNPIVPKVGDTSTTPRYVNLIDAAATGALDGLRMAAAIAAMLIAFVALIALVNGILQYFGAYVGFGEVTLEMILGFLLSPVAWLLGVPWADASIAGSLIGQKLILNEFVAYVAYSDVSASMSPISQAIVIFALCGFANLSSIAILLGGLGALAPSRRDDISRLGVRALIAATLANLMNAALAGFFLSLPGAAG</sequence>
<feature type="transmembrane region" description="Helical" evidence="7">
    <location>
        <begin position="165"/>
        <end position="187"/>
    </location>
</feature>
<evidence type="ECO:0000313" key="12">
    <source>
        <dbReference type="Proteomes" id="UP001317963"/>
    </source>
</evidence>
<evidence type="ECO:0000256" key="3">
    <source>
        <dbReference type="ARBA" id="ARBA00022475"/>
    </source>
</evidence>
<proteinExistence type="inferred from homology"/>
<evidence type="ECO:0000256" key="2">
    <source>
        <dbReference type="ARBA" id="ARBA00009033"/>
    </source>
</evidence>
<evidence type="ECO:0000259" key="9">
    <source>
        <dbReference type="Pfam" id="PF07662"/>
    </source>
</evidence>
<keyword evidence="4 7" id="KW-0812">Transmembrane</keyword>
<comment type="subcellular location">
    <subcellularLocation>
        <location evidence="1">Cell membrane</location>
        <topology evidence="1">Multi-pass membrane protein</topology>
    </subcellularLocation>
</comment>
<comment type="similarity">
    <text evidence="2 7">Belongs to the concentrative nucleoside transporter (CNT) (TC 2.A.41) family.</text>
</comment>
<evidence type="ECO:0000313" key="11">
    <source>
        <dbReference type="EMBL" id="UZP74147.1"/>
    </source>
</evidence>
<feature type="transmembrane region" description="Helical" evidence="7">
    <location>
        <begin position="251"/>
        <end position="276"/>
    </location>
</feature>
<dbReference type="Pfam" id="PF07662">
    <property type="entry name" value="Nucleos_tra2_C"/>
    <property type="match status" value="1"/>
</dbReference>
<evidence type="ECO:0000259" key="10">
    <source>
        <dbReference type="Pfam" id="PF07670"/>
    </source>
</evidence>
<dbReference type="Pfam" id="PF01773">
    <property type="entry name" value="Nucleos_tra2_N"/>
    <property type="match status" value="1"/>
</dbReference>
<keyword evidence="6 7" id="KW-0472">Membrane</keyword>
<evidence type="ECO:0000256" key="5">
    <source>
        <dbReference type="ARBA" id="ARBA00022989"/>
    </source>
</evidence>
<dbReference type="Pfam" id="PF07670">
    <property type="entry name" value="Gate"/>
    <property type="match status" value="1"/>
</dbReference>
<evidence type="ECO:0000256" key="1">
    <source>
        <dbReference type="ARBA" id="ARBA00004651"/>
    </source>
</evidence>
<feature type="domain" description="Concentrative nucleoside transporter C-terminal" evidence="9">
    <location>
        <begin position="193"/>
        <end position="399"/>
    </location>
</feature>
<feature type="transmembrane region" description="Helical" evidence="7">
    <location>
        <begin position="96"/>
        <end position="117"/>
    </location>
</feature>
<dbReference type="NCBIfam" id="TIGR00804">
    <property type="entry name" value="nupC"/>
    <property type="match status" value="1"/>
</dbReference>
<organism evidence="11 12">
    <name type="scientific">Candidatus Paraluminiphilus aquimaris</name>
    <dbReference type="NCBI Taxonomy" id="2518994"/>
    <lineage>
        <taxon>Bacteria</taxon>
        <taxon>Pseudomonadati</taxon>
        <taxon>Pseudomonadota</taxon>
        <taxon>Gammaproteobacteria</taxon>
        <taxon>Cellvibrionales</taxon>
        <taxon>Halieaceae</taxon>
        <taxon>Candidatus Paraluminiphilus</taxon>
    </lineage>
</organism>
<keyword evidence="3" id="KW-1003">Cell membrane</keyword>
<evidence type="ECO:0000259" key="8">
    <source>
        <dbReference type="Pfam" id="PF01773"/>
    </source>
</evidence>
<keyword evidence="5 7" id="KW-1133">Transmembrane helix</keyword>
<protein>
    <recommendedName>
        <fullName evidence="7">Nucleoside permease</fullName>
    </recommendedName>
</protein>
<keyword evidence="7" id="KW-0813">Transport</keyword>
<dbReference type="InterPro" id="IPR011642">
    <property type="entry name" value="Gate_dom"/>
</dbReference>
<accession>A0ABY6Q4E4</accession>
<dbReference type="InterPro" id="IPR008276">
    <property type="entry name" value="C_nuclsd_transpt"/>
</dbReference>
<dbReference type="PANTHER" id="PTHR10590">
    <property type="entry name" value="SODIUM/NUCLEOSIDE COTRANSPORTER"/>
    <property type="match status" value="1"/>
</dbReference>
<dbReference type="RefSeq" id="WP_279242952.1">
    <property type="nucleotide sequence ID" value="NZ_CP036501.1"/>
</dbReference>
<feature type="transmembrane region" description="Helical" evidence="7">
    <location>
        <begin position="381"/>
        <end position="404"/>
    </location>
</feature>